<accession>A0A154LAQ4</accession>
<dbReference type="RefSeq" id="WP_062949269.1">
    <property type="nucleotide sequence ID" value="NZ_LPVY01000003.1"/>
</dbReference>
<dbReference type="SUPFAM" id="SSF53850">
    <property type="entry name" value="Periplasmic binding protein-like II"/>
    <property type="match status" value="1"/>
</dbReference>
<gene>
    <name evidence="1" type="ORF">AUP42_12615</name>
</gene>
<dbReference type="Proteomes" id="UP000076335">
    <property type="component" value="Unassembled WGS sequence"/>
</dbReference>
<proteinExistence type="predicted"/>
<dbReference type="EMBL" id="LPVY01000003">
    <property type="protein sequence ID" value="KZB68285.1"/>
    <property type="molecule type" value="Genomic_DNA"/>
</dbReference>
<evidence type="ECO:0008006" key="3">
    <source>
        <dbReference type="Google" id="ProtNLM"/>
    </source>
</evidence>
<organism evidence="1 2">
    <name type="scientific">Thalassospira lucentensis</name>
    <dbReference type="NCBI Taxonomy" id="168935"/>
    <lineage>
        <taxon>Bacteria</taxon>
        <taxon>Pseudomonadati</taxon>
        <taxon>Pseudomonadota</taxon>
        <taxon>Alphaproteobacteria</taxon>
        <taxon>Rhodospirillales</taxon>
        <taxon>Thalassospiraceae</taxon>
        <taxon>Thalassospira</taxon>
    </lineage>
</organism>
<reference evidence="1 2" key="1">
    <citation type="submission" date="2015-12" db="EMBL/GenBank/DDBJ databases">
        <title>Genome sequence of Thalassospira lucentensis MCCC 1A02072.</title>
        <authorList>
            <person name="Lu L."/>
            <person name="Lai Q."/>
            <person name="Shao Z."/>
            <person name="Qian P."/>
        </authorList>
    </citation>
    <scope>NUCLEOTIDE SEQUENCE [LARGE SCALE GENOMIC DNA]</scope>
    <source>
        <strain evidence="1 2">MCCC 1A02072</strain>
    </source>
</reference>
<dbReference type="AlphaFoldDB" id="A0A154LAQ4"/>
<dbReference type="OrthoDB" id="547680at2"/>
<protein>
    <recommendedName>
        <fullName evidence="3">Solute-binding protein family 3/N-terminal domain-containing protein</fullName>
    </recommendedName>
</protein>
<name>A0A154LAQ4_9PROT</name>
<comment type="caution">
    <text evidence="1">The sequence shown here is derived from an EMBL/GenBank/DDBJ whole genome shotgun (WGS) entry which is preliminary data.</text>
</comment>
<sequence>MGHLSRIRSGTIFGLYLLASIGGGIGVSGAQETVITYRPPPEAAENHVYPQRLLAEALNRTADRYGDVRITQAFATVSRDRSKVLLEEGRYLHVMAEVPRPNWENDLIPIYIPLRKGLQGYRLFFINRELQPLMDKVETLDDLRRFSTGSGAQWSTTLILENAGFDVVTGHDYETMFDMFSLRRFQTFSRGINEIFFELDTMSDKYPDMYIETGLALHVPLPVYFFVTPTKPKLAERIELGLREMIADGSFDKLFMEYHGDLIRRANLANRKIFRLENPNLSNRVPLENPDLWY</sequence>
<evidence type="ECO:0000313" key="2">
    <source>
        <dbReference type="Proteomes" id="UP000076335"/>
    </source>
</evidence>
<evidence type="ECO:0000313" key="1">
    <source>
        <dbReference type="EMBL" id="KZB68285.1"/>
    </source>
</evidence>